<feature type="region of interest" description="Disordered" evidence="1">
    <location>
        <begin position="373"/>
        <end position="420"/>
    </location>
</feature>
<sequence>MRIFPVSTQLGRPLATLGLLAMIIPTMGTGCSGNNVERPDASQIAQGPYVAGAREGVYLRASFDSDPSMYIGRFISPGVASDEIDENRGVQTSCSQYITYREVNAAGQFDEYYQSSTSVKASLGLQPPAISGAPSGQASVGNERTTNVRVRYNLTKKIVAHIEDFDAYNSCCESAAGACSGKYIGEFWAGEGTLFQNTGRATDVSVGGQGGPDLGGTAYQIGGDVEVADGWAWRRAITFDDVYFAFRVVDAEISGCAWIDRPPQSDEGQYFVGISPPAATEDIARTMAMRNARTQVVQYLGEAIVSESLSRANLQGYLDDETVVATAAEGIASRVKDERYCPAESVDSPEGPTYIARVLAFFPYSEEEKARREMVESIAEQTGDEEIKAIEDELAEEEDTTSEESAQDTSEAPADAEEVE</sequence>
<feature type="compositionally biased region" description="Acidic residues" evidence="1">
    <location>
        <begin position="392"/>
        <end position="406"/>
    </location>
</feature>
<comment type="caution">
    <text evidence="2">The sequence shown here is derived from an EMBL/GenBank/DDBJ whole genome shotgun (WGS) entry which is preliminary data.</text>
</comment>
<protein>
    <submittedName>
        <fullName evidence="2">Uncharacterized protein</fullName>
    </submittedName>
</protein>
<evidence type="ECO:0000256" key="1">
    <source>
        <dbReference type="SAM" id="MobiDB-lite"/>
    </source>
</evidence>
<dbReference type="EMBL" id="SADD01000011">
    <property type="protein sequence ID" value="RVU42661.1"/>
    <property type="molecule type" value="Genomic_DNA"/>
</dbReference>
<evidence type="ECO:0000313" key="2">
    <source>
        <dbReference type="EMBL" id="RVU42661.1"/>
    </source>
</evidence>
<keyword evidence="3" id="KW-1185">Reference proteome</keyword>
<name>A0ABY0CR30_9DELT</name>
<organism evidence="2 3">
    <name type="scientific">Lujinxingia sediminis</name>
    <dbReference type="NCBI Taxonomy" id="2480984"/>
    <lineage>
        <taxon>Bacteria</taxon>
        <taxon>Deltaproteobacteria</taxon>
        <taxon>Bradymonadales</taxon>
        <taxon>Lujinxingiaceae</taxon>
        <taxon>Lujinxingia</taxon>
    </lineage>
</organism>
<dbReference type="Proteomes" id="UP000282926">
    <property type="component" value="Unassembled WGS sequence"/>
</dbReference>
<reference evidence="2 3" key="1">
    <citation type="submission" date="2019-01" db="EMBL/GenBank/DDBJ databases">
        <title>Lujinxingia litoralis gen. nov., sp. nov. and Lujinxingia sediminis gen. nov., sp. nov., new members in the order Bradymonadales, isolated from coastal sediment.</title>
        <authorList>
            <person name="Li C.-M."/>
        </authorList>
    </citation>
    <scope>NUCLEOTIDE SEQUENCE [LARGE SCALE GENOMIC DNA]</scope>
    <source>
        <strain evidence="2 3">SEH01</strain>
    </source>
</reference>
<gene>
    <name evidence="2" type="ORF">EA187_15855</name>
</gene>
<accession>A0ABY0CR30</accession>
<proteinExistence type="predicted"/>
<evidence type="ECO:0000313" key="3">
    <source>
        <dbReference type="Proteomes" id="UP000282926"/>
    </source>
</evidence>
<dbReference type="RefSeq" id="WP_127780893.1">
    <property type="nucleotide sequence ID" value="NZ_SADD01000011.1"/>
</dbReference>
<dbReference type="PROSITE" id="PS51257">
    <property type="entry name" value="PROKAR_LIPOPROTEIN"/>
    <property type="match status" value="1"/>
</dbReference>